<keyword evidence="3" id="KW-1185">Reference proteome</keyword>
<keyword evidence="1" id="KW-0732">Signal</keyword>
<dbReference type="OrthoDB" id="1679673at2"/>
<dbReference type="InterPro" id="IPR016537">
    <property type="entry name" value="UCP008159_ABC"/>
</dbReference>
<reference evidence="2 3" key="1">
    <citation type="submission" date="2014-05" db="EMBL/GenBank/DDBJ databases">
        <title>Draft Genome Sequence of Nitratireductor basaltis Strain UMTGB225, A Marine Bacterium Isolated from Green Barrel Tunicate.</title>
        <authorList>
            <person name="Gan H.Y."/>
        </authorList>
    </citation>
    <scope>NUCLEOTIDE SEQUENCE [LARGE SCALE GENOMIC DNA]</scope>
    <source>
        <strain evidence="2 3">UMTGB225</strain>
    </source>
</reference>
<dbReference type="InterPro" id="IPR010412">
    <property type="entry name" value="DUF1007"/>
</dbReference>
<dbReference type="STRING" id="472175.EL18_00169"/>
<organism evidence="2 3">
    <name type="scientific">Nitratireductor basaltis</name>
    <dbReference type="NCBI Taxonomy" id="472175"/>
    <lineage>
        <taxon>Bacteria</taxon>
        <taxon>Pseudomonadati</taxon>
        <taxon>Pseudomonadota</taxon>
        <taxon>Alphaproteobacteria</taxon>
        <taxon>Hyphomicrobiales</taxon>
        <taxon>Phyllobacteriaceae</taxon>
        <taxon>Nitratireductor</taxon>
    </lineage>
</organism>
<dbReference type="PATRIC" id="fig|472175.3.peg.174"/>
<evidence type="ECO:0000313" key="3">
    <source>
        <dbReference type="Proteomes" id="UP000053675"/>
    </source>
</evidence>
<feature type="signal peptide" evidence="1">
    <location>
        <begin position="1"/>
        <end position="26"/>
    </location>
</feature>
<dbReference type="Proteomes" id="UP000053675">
    <property type="component" value="Unassembled WGS sequence"/>
</dbReference>
<feature type="chain" id="PRO_5001783227" description="ABC transporter substrate-binding protein" evidence="1">
    <location>
        <begin position="27"/>
        <end position="220"/>
    </location>
</feature>
<accession>A0A084U868</accession>
<protein>
    <recommendedName>
        <fullName evidence="4">ABC transporter substrate-binding protein</fullName>
    </recommendedName>
</protein>
<evidence type="ECO:0000256" key="1">
    <source>
        <dbReference type="SAM" id="SignalP"/>
    </source>
</evidence>
<dbReference type="EMBL" id="JMQM01000001">
    <property type="protein sequence ID" value="KFB09154.1"/>
    <property type="molecule type" value="Genomic_DNA"/>
</dbReference>
<name>A0A084U868_9HYPH</name>
<comment type="caution">
    <text evidence="2">The sequence shown here is derived from an EMBL/GenBank/DDBJ whole genome shotgun (WGS) entry which is preliminary data.</text>
</comment>
<evidence type="ECO:0000313" key="2">
    <source>
        <dbReference type="EMBL" id="KFB09154.1"/>
    </source>
</evidence>
<dbReference type="RefSeq" id="WP_051914124.1">
    <property type="nucleotide sequence ID" value="NZ_JMQM01000001.1"/>
</dbReference>
<dbReference type="PIRSF" id="PIRSF008159">
    <property type="entry name" value="UCP008159_ABC"/>
    <property type="match status" value="1"/>
</dbReference>
<dbReference type="AlphaFoldDB" id="A0A084U868"/>
<dbReference type="eggNOG" id="COG3683">
    <property type="taxonomic scope" value="Bacteria"/>
</dbReference>
<dbReference type="Pfam" id="PF06226">
    <property type="entry name" value="DUF1007"/>
    <property type="match status" value="1"/>
</dbReference>
<evidence type="ECO:0008006" key="4">
    <source>
        <dbReference type="Google" id="ProtNLM"/>
    </source>
</evidence>
<proteinExistence type="predicted"/>
<sequence length="220" mass="24189">MHALNRPKTIAAAAIFALGGSSTSIAHPHVFAEARLDVVVENGQVQGLRHLWRFDDLFSSTVLVEFDSNKDLTLDSEELEEVAKVVNASIAEFNHFQIVTAGGKDVDMVKPDTMIADFTDNQLIIMFESHPASAIPLDEKVTFGVYDPTFYTAIDFTEDEYLSVENLPESCTKQVIRPDADEAIAQNQQSLTDAFFDDPGGNDLSKIFATKLEIDCKANG</sequence>
<gene>
    <name evidence="2" type="ORF">EL18_00169</name>
</gene>